<dbReference type="GO" id="GO:0044550">
    <property type="term" value="P:secondary metabolite biosynthetic process"/>
    <property type="evidence" value="ECO:0007669"/>
    <property type="project" value="UniProtKB-ARBA"/>
</dbReference>
<evidence type="ECO:0000256" key="7">
    <source>
        <dbReference type="PIRSR" id="PIRSR602401-1"/>
    </source>
</evidence>
<evidence type="ECO:0000256" key="4">
    <source>
        <dbReference type="ARBA" id="ARBA00023002"/>
    </source>
</evidence>
<dbReference type="PRINTS" id="PR00463">
    <property type="entry name" value="EP450I"/>
</dbReference>
<keyword evidence="3 7" id="KW-0479">Metal-binding</keyword>
<reference evidence="10 11" key="1">
    <citation type="submission" date="2022-10" db="EMBL/GenBank/DDBJ databases">
        <title>WGS assembly of Paspalum vaginatum 540-79.</title>
        <authorList>
            <person name="Sun G."/>
            <person name="Wase N."/>
            <person name="Shu S."/>
            <person name="Jenkins J."/>
            <person name="Zhou B."/>
            <person name="Torres-Rodriguez J."/>
            <person name="Chen C."/>
            <person name="Sandor L."/>
            <person name="Plott C."/>
            <person name="Yoshinga Y."/>
            <person name="Daum C."/>
            <person name="Qi P."/>
            <person name="Barry K."/>
            <person name="Lipzen A."/>
            <person name="Berry L."/>
            <person name="Pedersen C."/>
            <person name="Gottilla T."/>
            <person name="Foltz A."/>
            <person name="Yu H."/>
            <person name="O'Malley R."/>
            <person name="Zhang C."/>
            <person name="Devos K."/>
            <person name="Sigmon B."/>
            <person name="Yu B."/>
            <person name="Obata T."/>
            <person name="Schmutz J."/>
            <person name="Schnable J."/>
        </authorList>
    </citation>
    <scope>NUCLEOTIDE SEQUENCE [LARGE SCALE GENOMIC DNA]</scope>
    <source>
        <strain evidence="11">cv. 540-79</strain>
    </source>
</reference>
<evidence type="ECO:0000313" key="10">
    <source>
        <dbReference type="EMBL" id="KAJ1255461.1"/>
    </source>
</evidence>
<comment type="cofactor">
    <cofactor evidence="7">
        <name>heme</name>
        <dbReference type="ChEBI" id="CHEBI:30413"/>
    </cofactor>
</comment>
<feature type="binding site" description="axial binding residue" evidence="7">
    <location>
        <position position="460"/>
    </location>
    <ligand>
        <name>heme</name>
        <dbReference type="ChEBI" id="CHEBI:30413"/>
    </ligand>
    <ligandPart>
        <name>Fe</name>
        <dbReference type="ChEBI" id="CHEBI:18248"/>
    </ligandPart>
</feature>
<dbReference type="Gene3D" id="1.10.630.10">
    <property type="entry name" value="Cytochrome P450"/>
    <property type="match status" value="1"/>
</dbReference>
<accession>A0A9W8CF80</accession>
<organism evidence="10 11">
    <name type="scientific">Paspalum vaginatum</name>
    <name type="common">seashore paspalum</name>
    <dbReference type="NCBI Taxonomy" id="158149"/>
    <lineage>
        <taxon>Eukaryota</taxon>
        <taxon>Viridiplantae</taxon>
        <taxon>Streptophyta</taxon>
        <taxon>Embryophyta</taxon>
        <taxon>Tracheophyta</taxon>
        <taxon>Spermatophyta</taxon>
        <taxon>Magnoliopsida</taxon>
        <taxon>Liliopsida</taxon>
        <taxon>Poales</taxon>
        <taxon>Poaceae</taxon>
        <taxon>PACMAD clade</taxon>
        <taxon>Panicoideae</taxon>
        <taxon>Andropogonodae</taxon>
        <taxon>Paspaleae</taxon>
        <taxon>Paspalinae</taxon>
        <taxon>Paspalum</taxon>
    </lineage>
</organism>
<dbReference type="GO" id="GO:0016705">
    <property type="term" value="F:oxidoreductase activity, acting on paired donors, with incorporation or reduction of molecular oxygen"/>
    <property type="evidence" value="ECO:0007669"/>
    <property type="project" value="InterPro"/>
</dbReference>
<sequence>MFALVCTVLALVLVYWSKARCRSLGELLQHRQLPPGPAGLPVAGNLLHMVWNKPVYRWIHRLLKEMNTNILCFRLGAVHVVVVSSPKIACEVLRKNDAVFASRPAMTFSFGHKSCSQSPYGAQWKKMRRVLTSEILSTSMEQRLQRRRAEEADHLVRFVYSQCCSTTPGNSIVNVRHVAQHFCGNMIRRLMFGKRHIVGMSPLPLSAGPQEVAQVDALFTLVNYMDSFFVSDYIPTTCIGLDIDSRHKKVAKGAMKTLNRLHDPIIEERIHEWATLLRRGEKGETRDFLDVLVSLQDSEGQPLLSLDEIKAQIVDIMMASVDNSSNAVEWAFAEMMNKPEVMDQAMNELDAVVGKERLVQECDIPRLNYLKACIREAFRLHPYHAFILPHVSMEDTTVSGYFVPKGSHVLVSRVALGRNSHTWDAPLEFRPERHMMNQPDVLLTEPDLRFVSFGTGRRGCPAVSLGTSVTMMLFARLLQGFTWSKPPSVRTIELKESTTNLTLAEPLFLQAQPRLPVHLYASI</sequence>
<protein>
    <recommendedName>
        <fullName evidence="12">Cytochrome P450</fullName>
    </recommendedName>
</protein>
<dbReference type="PROSITE" id="PS00086">
    <property type="entry name" value="CYTOCHROME_P450"/>
    <property type="match status" value="1"/>
</dbReference>
<evidence type="ECO:0000313" key="11">
    <source>
        <dbReference type="Proteomes" id="UP001164776"/>
    </source>
</evidence>
<dbReference type="SUPFAM" id="SSF48264">
    <property type="entry name" value="Cytochrome P450"/>
    <property type="match status" value="1"/>
</dbReference>
<keyword evidence="2 7" id="KW-0349">Heme</keyword>
<evidence type="ECO:0000256" key="6">
    <source>
        <dbReference type="ARBA" id="ARBA00023033"/>
    </source>
</evidence>
<dbReference type="InterPro" id="IPR002401">
    <property type="entry name" value="Cyt_P450_E_grp-I"/>
</dbReference>
<dbReference type="GO" id="GO:0005506">
    <property type="term" value="F:iron ion binding"/>
    <property type="evidence" value="ECO:0007669"/>
    <property type="project" value="InterPro"/>
</dbReference>
<evidence type="ECO:0000256" key="1">
    <source>
        <dbReference type="ARBA" id="ARBA00010617"/>
    </source>
</evidence>
<evidence type="ECO:0000256" key="2">
    <source>
        <dbReference type="ARBA" id="ARBA00022617"/>
    </source>
</evidence>
<proteinExistence type="inferred from homology"/>
<evidence type="ECO:0000256" key="8">
    <source>
        <dbReference type="RuleBase" id="RU000461"/>
    </source>
</evidence>
<keyword evidence="11" id="KW-1185">Reference proteome</keyword>
<dbReference type="Pfam" id="PF00067">
    <property type="entry name" value="p450"/>
    <property type="match status" value="1"/>
</dbReference>
<dbReference type="PRINTS" id="PR00385">
    <property type="entry name" value="P450"/>
</dbReference>
<dbReference type="FunFam" id="1.10.630.10:FF:000037">
    <property type="entry name" value="Cytochrome P450 9"/>
    <property type="match status" value="1"/>
</dbReference>
<dbReference type="InterPro" id="IPR017972">
    <property type="entry name" value="Cyt_P450_CS"/>
</dbReference>
<gene>
    <name evidence="10" type="ORF">BS78_K215300</name>
</gene>
<comment type="caution">
    <text evidence="10">The sequence shown here is derived from an EMBL/GenBank/DDBJ whole genome shotgun (WGS) entry which is preliminary data.</text>
</comment>
<keyword evidence="5 7" id="KW-0408">Iron</keyword>
<dbReference type="GO" id="GO:0020037">
    <property type="term" value="F:heme binding"/>
    <property type="evidence" value="ECO:0007669"/>
    <property type="project" value="InterPro"/>
</dbReference>
<dbReference type="AlphaFoldDB" id="A0A9W8CF80"/>
<dbReference type="PANTHER" id="PTHR24281">
    <property type="entry name" value="STEROID 21-HYDROXYLASE-RELATED"/>
    <property type="match status" value="1"/>
</dbReference>
<comment type="similarity">
    <text evidence="1 8">Belongs to the cytochrome P450 family.</text>
</comment>
<dbReference type="OrthoDB" id="594634at2759"/>
<evidence type="ECO:0000256" key="5">
    <source>
        <dbReference type="ARBA" id="ARBA00023004"/>
    </source>
</evidence>
<evidence type="ECO:0008006" key="12">
    <source>
        <dbReference type="Google" id="ProtNLM"/>
    </source>
</evidence>
<feature type="signal peptide" evidence="9">
    <location>
        <begin position="1"/>
        <end position="21"/>
    </location>
</feature>
<dbReference type="InterPro" id="IPR036396">
    <property type="entry name" value="Cyt_P450_sf"/>
</dbReference>
<dbReference type="Proteomes" id="UP001164776">
    <property type="component" value="Unassembled WGS sequence"/>
</dbReference>
<evidence type="ECO:0000256" key="3">
    <source>
        <dbReference type="ARBA" id="ARBA00022723"/>
    </source>
</evidence>
<dbReference type="GO" id="GO:0004497">
    <property type="term" value="F:monooxygenase activity"/>
    <property type="evidence" value="ECO:0007669"/>
    <property type="project" value="UniProtKB-KW"/>
</dbReference>
<dbReference type="InterPro" id="IPR001128">
    <property type="entry name" value="Cyt_P450"/>
</dbReference>
<name>A0A9W8CF80_9POAL</name>
<dbReference type="EMBL" id="MU629699">
    <property type="protein sequence ID" value="KAJ1255461.1"/>
    <property type="molecule type" value="Genomic_DNA"/>
</dbReference>
<keyword evidence="6 8" id="KW-0503">Monooxygenase</keyword>
<feature type="chain" id="PRO_5040888604" description="Cytochrome P450" evidence="9">
    <location>
        <begin position="22"/>
        <end position="523"/>
    </location>
</feature>
<evidence type="ECO:0000256" key="9">
    <source>
        <dbReference type="SAM" id="SignalP"/>
    </source>
</evidence>
<keyword evidence="4 8" id="KW-0560">Oxidoreductase</keyword>
<keyword evidence="9" id="KW-0732">Signal</keyword>